<feature type="region of interest" description="Disordered" evidence="5">
    <location>
        <begin position="163"/>
        <end position="213"/>
    </location>
</feature>
<evidence type="ECO:0000256" key="3">
    <source>
        <dbReference type="ARBA" id="ARBA00015405"/>
    </source>
</evidence>
<dbReference type="GO" id="GO:0005634">
    <property type="term" value="C:nucleus"/>
    <property type="evidence" value="ECO:0007669"/>
    <property type="project" value="UniProtKB-SubCell"/>
</dbReference>
<evidence type="ECO:0000256" key="2">
    <source>
        <dbReference type="ARBA" id="ARBA00007925"/>
    </source>
</evidence>
<sequence>MPAIEDWKIRPLRTIQKIFEENEGSSHETIVAKIEEYFSQVLEADSVLQVPSLNSVPLDQLPSGILVKYRCMIQDVFDPQFCYSQYKVTNSETKTTRTEYGLYRDISDLSPNETIDFNSRESVTVERQGFYCVPIPGESEWVKQISLFKPFLFYFFNLASGTSGRPKRGRGDDDEPSDSDTVQKSFKDEKVKTDNVEVENSTPSTHTEAHSVRTAPQVVNMNLPLPNESGVPCILRVYSRNVELKTTDAIEVIGILSVDPQLACIYDEDSHIDISERDELQAHEPPPSLVPRLHALVIKHLHHNNPELCPNPASEKYKLDVTQLMEDAGSLHVELLSVIEHALLGDKLAAEHLLCNIVSSVYARADGLALGKLSINISGCPLVQRYPALLHHLISQLIPQ</sequence>
<accession>A0A8S4A0H0</accession>
<keyword evidence="4" id="KW-0539">Nucleus</keyword>
<dbReference type="InterPro" id="IPR019140">
    <property type="entry name" value="MCM_complex-bd"/>
</dbReference>
<evidence type="ECO:0000313" key="7">
    <source>
        <dbReference type="Proteomes" id="UP000678393"/>
    </source>
</evidence>
<proteinExistence type="inferred from homology"/>
<evidence type="ECO:0000256" key="4">
    <source>
        <dbReference type="ARBA" id="ARBA00023242"/>
    </source>
</evidence>
<protein>
    <recommendedName>
        <fullName evidence="3">Mini-chromosome maintenance complex-binding protein</fullName>
    </recommendedName>
</protein>
<dbReference type="OrthoDB" id="329666at2759"/>
<dbReference type="EMBL" id="CAJHNH020006223">
    <property type="protein sequence ID" value="CAG5133455.1"/>
    <property type="molecule type" value="Genomic_DNA"/>
</dbReference>
<feature type="non-terminal residue" evidence="6">
    <location>
        <position position="1"/>
    </location>
</feature>
<dbReference type="AlphaFoldDB" id="A0A8S4A0H0"/>
<comment type="similarity">
    <text evidence="2">Belongs to the MCMBP family.</text>
</comment>
<keyword evidence="7" id="KW-1185">Reference proteome</keyword>
<dbReference type="PANTHER" id="PTHR13489:SF0">
    <property type="entry name" value="MINI-CHROMOSOME MAINTENANCE COMPLEX-BINDING PROTEIN"/>
    <property type="match status" value="1"/>
</dbReference>
<evidence type="ECO:0000313" key="6">
    <source>
        <dbReference type="EMBL" id="CAG5133455.1"/>
    </source>
</evidence>
<evidence type="ECO:0000256" key="1">
    <source>
        <dbReference type="ARBA" id="ARBA00004123"/>
    </source>
</evidence>
<organism evidence="6 7">
    <name type="scientific">Candidula unifasciata</name>
    <dbReference type="NCBI Taxonomy" id="100452"/>
    <lineage>
        <taxon>Eukaryota</taxon>
        <taxon>Metazoa</taxon>
        <taxon>Spiralia</taxon>
        <taxon>Lophotrochozoa</taxon>
        <taxon>Mollusca</taxon>
        <taxon>Gastropoda</taxon>
        <taxon>Heterobranchia</taxon>
        <taxon>Euthyneura</taxon>
        <taxon>Panpulmonata</taxon>
        <taxon>Eupulmonata</taxon>
        <taxon>Stylommatophora</taxon>
        <taxon>Helicina</taxon>
        <taxon>Helicoidea</taxon>
        <taxon>Geomitridae</taxon>
        <taxon>Candidula</taxon>
    </lineage>
</organism>
<evidence type="ECO:0000256" key="5">
    <source>
        <dbReference type="SAM" id="MobiDB-lite"/>
    </source>
</evidence>
<dbReference type="Pfam" id="PF09739">
    <property type="entry name" value="MCM_bind"/>
    <property type="match status" value="1"/>
</dbReference>
<feature type="compositionally biased region" description="Basic and acidic residues" evidence="5">
    <location>
        <begin position="185"/>
        <end position="195"/>
    </location>
</feature>
<comment type="subcellular location">
    <subcellularLocation>
        <location evidence="1">Nucleus</location>
    </subcellularLocation>
</comment>
<dbReference type="Proteomes" id="UP000678393">
    <property type="component" value="Unassembled WGS sequence"/>
</dbReference>
<dbReference type="GO" id="GO:0003682">
    <property type="term" value="F:chromatin binding"/>
    <property type="evidence" value="ECO:0007669"/>
    <property type="project" value="TreeGrafter"/>
</dbReference>
<dbReference type="GO" id="GO:0006261">
    <property type="term" value="P:DNA-templated DNA replication"/>
    <property type="evidence" value="ECO:0007669"/>
    <property type="project" value="TreeGrafter"/>
</dbReference>
<reference evidence="6" key="1">
    <citation type="submission" date="2021-04" db="EMBL/GenBank/DDBJ databases">
        <authorList>
            <consortium name="Molecular Ecology Group"/>
        </authorList>
    </citation>
    <scope>NUCLEOTIDE SEQUENCE</scope>
</reference>
<comment type="caution">
    <text evidence="6">The sequence shown here is derived from an EMBL/GenBank/DDBJ whole genome shotgun (WGS) entry which is preliminary data.</text>
</comment>
<gene>
    <name evidence="6" type="ORF">CUNI_LOCUS19013</name>
</gene>
<dbReference type="PANTHER" id="PTHR13489">
    <property type="entry name" value="MINI-CHROMOSOME MAINTENANCE COMPLEX-BINDING PROTEIN"/>
    <property type="match status" value="1"/>
</dbReference>
<name>A0A8S4A0H0_9EUPU</name>